<keyword evidence="2" id="KW-1185">Reference proteome</keyword>
<dbReference type="RefSeq" id="WP_130964807.1">
    <property type="nucleotide sequence ID" value="NZ_SIRT01000010.1"/>
</dbReference>
<dbReference type="AlphaFoldDB" id="A0A4Q9FHJ3"/>
<reference evidence="1 2" key="1">
    <citation type="submission" date="2019-02" db="EMBL/GenBank/DDBJ databases">
        <title>Hyunsoonleella sp., isolated from marine sediment.</title>
        <authorList>
            <person name="Liu B.-T."/>
        </authorList>
    </citation>
    <scope>NUCLEOTIDE SEQUENCE [LARGE SCALE GENOMIC DNA]</scope>
    <source>
        <strain evidence="1 2">T58</strain>
    </source>
</reference>
<comment type="caution">
    <text evidence="1">The sequence shown here is derived from an EMBL/GenBank/DDBJ whole genome shotgun (WGS) entry which is preliminary data.</text>
</comment>
<name>A0A4Q9FHJ3_9FLAO</name>
<protein>
    <submittedName>
        <fullName evidence="1">Uncharacterized protein</fullName>
    </submittedName>
</protein>
<evidence type="ECO:0000313" key="1">
    <source>
        <dbReference type="EMBL" id="TBN02431.1"/>
    </source>
</evidence>
<dbReference type="Proteomes" id="UP000291142">
    <property type="component" value="Unassembled WGS sequence"/>
</dbReference>
<organism evidence="1 2">
    <name type="scientific">Hyunsoonleella flava</name>
    <dbReference type="NCBI Taxonomy" id="2527939"/>
    <lineage>
        <taxon>Bacteria</taxon>
        <taxon>Pseudomonadati</taxon>
        <taxon>Bacteroidota</taxon>
        <taxon>Flavobacteriia</taxon>
        <taxon>Flavobacteriales</taxon>
        <taxon>Flavobacteriaceae</taxon>
    </lineage>
</organism>
<proteinExistence type="predicted"/>
<dbReference type="EMBL" id="SIRT01000010">
    <property type="protein sequence ID" value="TBN02431.1"/>
    <property type="molecule type" value="Genomic_DNA"/>
</dbReference>
<sequence length="84" mass="9729">MLIVVTPTVMIFIDDNIDVSMFYTASEEEKEKSQEKNSEKDFIVLEIKNPLSAYSIGFEGNDLEYRLKTYKKPHIKLSFPPPKV</sequence>
<evidence type="ECO:0000313" key="2">
    <source>
        <dbReference type="Proteomes" id="UP000291142"/>
    </source>
</evidence>
<accession>A0A4Q9FHJ3</accession>
<dbReference type="OrthoDB" id="1450082at2"/>
<gene>
    <name evidence="1" type="ORF">EYD45_12030</name>
</gene>